<feature type="compositionally biased region" description="Basic and acidic residues" evidence="1">
    <location>
        <begin position="113"/>
        <end position="125"/>
    </location>
</feature>
<dbReference type="EMBL" id="JARK01000737">
    <property type="protein sequence ID" value="EYC35132.1"/>
    <property type="molecule type" value="Genomic_DNA"/>
</dbReference>
<reference evidence="4" key="1">
    <citation type="journal article" date="2015" name="Nat. Genet.">
        <title>The genome and transcriptome of the zoonotic hookworm Ancylostoma ceylanicum identify infection-specific gene families.</title>
        <authorList>
            <person name="Schwarz E.M."/>
            <person name="Hu Y."/>
            <person name="Antoshechkin I."/>
            <person name="Miller M.M."/>
            <person name="Sternberg P.W."/>
            <person name="Aroian R.V."/>
        </authorList>
    </citation>
    <scope>NUCLEOTIDE SEQUENCE</scope>
    <source>
        <strain evidence="4">HY135</strain>
    </source>
</reference>
<keyword evidence="2" id="KW-0812">Transmembrane</keyword>
<protein>
    <submittedName>
        <fullName evidence="3">Uncharacterized protein</fullName>
    </submittedName>
</protein>
<evidence type="ECO:0000313" key="3">
    <source>
        <dbReference type="EMBL" id="EYC35132.1"/>
    </source>
</evidence>
<keyword evidence="2" id="KW-0472">Membrane</keyword>
<feature type="region of interest" description="Disordered" evidence="1">
    <location>
        <begin position="102"/>
        <end position="125"/>
    </location>
</feature>
<proteinExistence type="predicted"/>
<comment type="caution">
    <text evidence="3">The sequence shown here is derived from an EMBL/GenBank/DDBJ whole genome shotgun (WGS) entry which is preliminary data.</text>
</comment>
<accession>A0A016W782</accession>
<evidence type="ECO:0000313" key="4">
    <source>
        <dbReference type="Proteomes" id="UP000024635"/>
    </source>
</evidence>
<sequence length="125" mass="13640">MGGTGGAKAPITASGGAYKRTLLKQDHSYGSVKLGLSPSLTFDSSCYFYSLNVTFVDNTYAFYSVENCYNLFTTSYLILYAFIVVIIIVLIIILIEVRRSVVEEEPTSTSESSSEKDDATSSRSS</sequence>
<evidence type="ECO:0000256" key="2">
    <source>
        <dbReference type="SAM" id="Phobius"/>
    </source>
</evidence>
<evidence type="ECO:0000256" key="1">
    <source>
        <dbReference type="SAM" id="MobiDB-lite"/>
    </source>
</evidence>
<dbReference type="OrthoDB" id="5874416at2759"/>
<keyword evidence="4" id="KW-1185">Reference proteome</keyword>
<keyword evidence="2" id="KW-1133">Transmembrane helix</keyword>
<dbReference type="AlphaFoldDB" id="A0A016W782"/>
<feature type="transmembrane region" description="Helical" evidence="2">
    <location>
        <begin position="77"/>
        <end position="95"/>
    </location>
</feature>
<organism evidence="3 4">
    <name type="scientific">Ancylostoma ceylanicum</name>
    <dbReference type="NCBI Taxonomy" id="53326"/>
    <lineage>
        <taxon>Eukaryota</taxon>
        <taxon>Metazoa</taxon>
        <taxon>Ecdysozoa</taxon>
        <taxon>Nematoda</taxon>
        <taxon>Chromadorea</taxon>
        <taxon>Rhabditida</taxon>
        <taxon>Rhabditina</taxon>
        <taxon>Rhabditomorpha</taxon>
        <taxon>Strongyloidea</taxon>
        <taxon>Ancylostomatidae</taxon>
        <taxon>Ancylostomatinae</taxon>
        <taxon>Ancylostoma</taxon>
    </lineage>
</organism>
<gene>
    <name evidence="3" type="primary">Acey_s1138.g3672</name>
    <name evidence="3" type="ORF">Y032_1138g3672</name>
</gene>
<dbReference type="Proteomes" id="UP000024635">
    <property type="component" value="Unassembled WGS sequence"/>
</dbReference>
<name>A0A016W782_9BILA</name>